<comment type="caution">
    <text evidence="1">The sequence shown here is derived from an EMBL/GenBank/DDBJ whole genome shotgun (WGS) entry which is preliminary data.</text>
</comment>
<organism evidence="1 2">
    <name type="scientific">Bacillus salitolerans</name>
    <dbReference type="NCBI Taxonomy" id="1437434"/>
    <lineage>
        <taxon>Bacteria</taxon>
        <taxon>Bacillati</taxon>
        <taxon>Bacillota</taxon>
        <taxon>Bacilli</taxon>
        <taxon>Bacillales</taxon>
        <taxon>Bacillaceae</taxon>
        <taxon>Bacillus</taxon>
    </lineage>
</organism>
<gene>
    <name evidence="1" type="ORF">ACFSCX_03660</name>
</gene>
<evidence type="ECO:0000313" key="1">
    <source>
        <dbReference type="EMBL" id="MFD1735653.1"/>
    </source>
</evidence>
<sequence length="43" mass="4798">MGIIICQSCDKTIAHYEEEKVTTLYAKCNSCSCSSNNQTQHKS</sequence>
<accession>A0ABW4LLM3</accession>
<dbReference type="Proteomes" id="UP001597214">
    <property type="component" value="Unassembled WGS sequence"/>
</dbReference>
<reference evidence="2" key="1">
    <citation type="journal article" date="2019" name="Int. J. Syst. Evol. Microbiol.">
        <title>The Global Catalogue of Microorganisms (GCM) 10K type strain sequencing project: providing services to taxonomists for standard genome sequencing and annotation.</title>
        <authorList>
            <consortium name="The Broad Institute Genomics Platform"/>
            <consortium name="The Broad Institute Genome Sequencing Center for Infectious Disease"/>
            <person name="Wu L."/>
            <person name="Ma J."/>
        </authorList>
    </citation>
    <scope>NUCLEOTIDE SEQUENCE [LARGE SCALE GENOMIC DNA]</scope>
    <source>
        <strain evidence="2">CCUG 49339</strain>
    </source>
</reference>
<evidence type="ECO:0000313" key="2">
    <source>
        <dbReference type="Proteomes" id="UP001597214"/>
    </source>
</evidence>
<proteinExistence type="predicted"/>
<dbReference type="Pfam" id="PF13790">
    <property type="entry name" value="SR1P"/>
    <property type="match status" value="1"/>
</dbReference>
<protein>
    <submittedName>
        <fullName evidence="1">GapA-binding peptide SR1P</fullName>
    </submittedName>
</protein>
<dbReference type="InterPro" id="IPR025236">
    <property type="entry name" value="SR1P"/>
</dbReference>
<name>A0ABW4LLM3_9BACI</name>
<dbReference type="RefSeq" id="WP_377926757.1">
    <property type="nucleotide sequence ID" value="NZ_JBHUEM010000003.1"/>
</dbReference>
<dbReference type="EMBL" id="JBHUEM010000003">
    <property type="protein sequence ID" value="MFD1735653.1"/>
    <property type="molecule type" value="Genomic_DNA"/>
</dbReference>
<keyword evidence="2" id="KW-1185">Reference proteome</keyword>